<feature type="compositionally biased region" description="Polar residues" evidence="9">
    <location>
        <begin position="17"/>
        <end position="30"/>
    </location>
</feature>
<dbReference type="AlphaFoldDB" id="A0A2K0T1S5"/>
<evidence type="ECO:0000256" key="1">
    <source>
        <dbReference type="ARBA" id="ARBA00004395"/>
    </source>
</evidence>
<dbReference type="GO" id="GO:0015031">
    <property type="term" value="P:protein transport"/>
    <property type="evidence" value="ECO:0007669"/>
    <property type="project" value="UniProtKB-KW"/>
</dbReference>
<comment type="caution">
    <text evidence="11">The sequence shown here is derived from an EMBL/GenBank/DDBJ whole genome shotgun (WGS) entry which is preliminary data.</text>
</comment>
<dbReference type="Proteomes" id="UP000236546">
    <property type="component" value="Unassembled WGS sequence"/>
</dbReference>
<dbReference type="EMBL" id="MTYH01000082">
    <property type="protein sequence ID" value="PNP39460.1"/>
    <property type="molecule type" value="Genomic_DNA"/>
</dbReference>
<gene>
    <name evidence="11" type="ORF">TGAMA5MH_08666</name>
</gene>
<evidence type="ECO:0000256" key="3">
    <source>
        <dbReference type="ARBA" id="ARBA00020977"/>
    </source>
</evidence>
<feature type="domain" description="Conserved oligomeric Golgi complex subunit 2 N-terminal" evidence="10">
    <location>
        <begin position="46"/>
        <end position="116"/>
    </location>
</feature>
<dbReference type="InterPro" id="IPR009316">
    <property type="entry name" value="COG2"/>
</dbReference>
<accession>A0A2K0T1S5</accession>
<name>A0A2K0T1S5_9HYPO</name>
<dbReference type="Pfam" id="PF06148">
    <property type="entry name" value="COG2_N"/>
    <property type="match status" value="1"/>
</dbReference>
<evidence type="ECO:0000313" key="11">
    <source>
        <dbReference type="EMBL" id="PNP39460.1"/>
    </source>
</evidence>
<evidence type="ECO:0000313" key="12">
    <source>
        <dbReference type="Proteomes" id="UP000236546"/>
    </source>
</evidence>
<dbReference type="InterPro" id="IPR024602">
    <property type="entry name" value="COG_su2_N"/>
</dbReference>
<dbReference type="OrthoDB" id="332281at2759"/>
<comment type="subcellular location">
    <subcellularLocation>
        <location evidence="1">Golgi apparatus membrane</location>
        <topology evidence="1">Peripheral membrane protein</topology>
    </subcellularLocation>
</comment>
<feature type="region of interest" description="Disordered" evidence="9">
    <location>
        <begin position="1"/>
        <end position="38"/>
    </location>
</feature>
<evidence type="ECO:0000256" key="4">
    <source>
        <dbReference type="ARBA" id="ARBA00022448"/>
    </source>
</evidence>
<dbReference type="GO" id="GO:0017119">
    <property type="term" value="C:Golgi transport complex"/>
    <property type="evidence" value="ECO:0007669"/>
    <property type="project" value="TreeGrafter"/>
</dbReference>
<organism evidence="11 12">
    <name type="scientific">Trichoderma gamsii</name>
    <dbReference type="NCBI Taxonomy" id="398673"/>
    <lineage>
        <taxon>Eukaryota</taxon>
        <taxon>Fungi</taxon>
        <taxon>Dikarya</taxon>
        <taxon>Ascomycota</taxon>
        <taxon>Pezizomycotina</taxon>
        <taxon>Sordariomycetes</taxon>
        <taxon>Hypocreomycetidae</taxon>
        <taxon>Hypocreales</taxon>
        <taxon>Hypocreaceae</taxon>
        <taxon>Trichoderma</taxon>
    </lineage>
</organism>
<comment type="similarity">
    <text evidence="2">Belongs to the COG2 family.</text>
</comment>
<reference evidence="11 12" key="1">
    <citation type="submission" date="2017-02" db="EMBL/GenBank/DDBJ databases">
        <title>Genomes of Trichoderma spp. with biocontrol activity.</title>
        <authorList>
            <person name="Gardiner D."/>
            <person name="Kazan K."/>
            <person name="Vos C."/>
            <person name="Harvey P."/>
        </authorList>
    </citation>
    <scope>NUCLEOTIDE SEQUENCE [LARGE SCALE GENOMIC DNA]</scope>
    <source>
        <strain evidence="11 12">A5MH</strain>
    </source>
</reference>
<keyword evidence="4" id="KW-0813">Transport</keyword>
<evidence type="ECO:0000256" key="6">
    <source>
        <dbReference type="ARBA" id="ARBA00023034"/>
    </source>
</evidence>
<dbReference type="PANTHER" id="PTHR12961">
    <property type="entry name" value="CONSERVED OLIGOMERIC GOLGI COMPLEX COMPONENT 2"/>
    <property type="match status" value="1"/>
</dbReference>
<keyword evidence="7" id="KW-0472">Membrane</keyword>
<dbReference type="GO" id="GO:0006891">
    <property type="term" value="P:intra-Golgi vesicle-mediated transport"/>
    <property type="evidence" value="ECO:0007669"/>
    <property type="project" value="TreeGrafter"/>
</dbReference>
<dbReference type="PANTHER" id="PTHR12961:SF0">
    <property type="entry name" value="CONSERVED OLIGOMERIC GOLGI COMPLEX SUBUNIT 2"/>
    <property type="match status" value="1"/>
</dbReference>
<evidence type="ECO:0000259" key="10">
    <source>
        <dbReference type="Pfam" id="PF06148"/>
    </source>
</evidence>
<evidence type="ECO:0000256" key="2">
    <source>
        <dbReference type="ARBA" id="ARBA00007603"/>
    </source>
</evidence>
<evidence type="ECO:0000256" key="8">
    <source>
        <dbReference type="ARBA" id="ARBA00031344"/>
    </source>
</evidence>
<dbReference type="GO" id="GO:0007030">
    <property type="term" value="P:Golgi organization"/>
    <property type="evidence" value="ECO:0007669"/>
    <property type="project" value="InterPro"/>
</dbReference>
<proteinExistence type="inferred from homology"/>
<keyword evidence="6" id="KW-0333">Golgi apparatus</keyword>
<dbReference type="GO" id="GO:0000139">
    <property type="term" value="C:Golgi membrane"/>
    <property type="evidence" value="ECO:0007669"/>
    <property type="project" value="UniProtKB-SubCell"/>
</dbReference>
<keyword evidence="5" id="KW-0653">Protein transport</keyword>
<evidence type="ECO:0000256" key="7">
    <source>
        <dbReference type="ARBA" id="ARBA00023136"/>
    </source>
</evidence>
<evidence type="ECO:0000256" key="9">
    <source>
        <dbReference type="SAM" id="MobiDB-lite"/>
    </source>
</evidence>
<protein>
    <recommendedName>
        <fullName evidence="3">Conserved oligomeric Golgi complex subunit 2</fullName>
    </recommendedName>
    <alternativeName>
        <fullName evidence="8">Component of oligomeric Golgi complex 2</fullName>
    </alternativeName>
</protein>
<sequence>MADFTLPLTLPRRPGRQNASTFNLGSSNSSDTEDDAPLPFPAALPRTDFLVTEFQPAAYLSALPHRHQTLEDLRSDLRERTATISAELLELVNSNYTAFLSLGSELRGGDEKVENVKVSLLGFRRAVEEVKEKVSERRRDTESLTNELRDIRSDIEQGRAMLEVSERLSSLEETLALDSLPPKKETADWNVDSEDDEEFEEEAVEGLIGSPPSKLLASARECSHITALIGKLDDGNAFVVKLRARLTKCRNTLLLDLNNALKEARAAGTKGQGRIMGYLGVYRALDAQGEAVKVLRGR</sequence>
<evidence type="ECO:0000256" key="5">
    <source>
        <dbReference type="ARBA" id="ARBA00022927"/>
    </source>
</evidence>